<keyword evidence="3" id="KW-0479">Metal-binding</keyword>
<sequence length="486" mass="54675">MTKTNTKLVSNPTWRERPARARIITLLLLLFPIFSNLLAQKPNVVFFLVDDLGWKDLGCYGSNYYETPAIDRLAAQGMLFTTAYAPHPVCGPSRAGIISGKMPIRTGNVGVLGDLSPGEKTMAEAFKEHGYITYFTGKWHLGMTERRDPGSQGFDRVVGVNHAGQPGSYFYPYKDIGQDWIGGKRRIIPKRDVLGLEGGKPGEFLTDRLTDEAISFIEKNKERPFFMYFSHYAVHTPLQGKETYVKHYEPKGNELTTRDVLMKIDDRAYSRIRQSNPVYAANVQSMDESVGRITETLKRLGLEKNTIIVFTSDNGGFSTTKGGNPQTPTANLPLRFGKGWMYEGGIRVPAVIKYPAKIQAGTKSDLAICGYDFYPTLLALAGLPLQPDQHLDGLDIFDRQKQKSFHKREMYWYYPQKHVSGHTPSAAIRKGDYKLILDIKTDETKLFNVKKDISESREISTVRHKLAASLKAQLTAFIEENKPNTD</sequence>
<dbReference type="Pfam" id="PF00884">
    <property type="entry name" value="Sulfatase"/>
    <property type="match status" value="1"/>
</dbReference>
<organism evidence="8 9">
    <name type="scientific">Agaribacillus aureus</name>
    <dbReference type="NCBI Taxonomy" id="3051825"/>
    <lineage>
        <taxon>Bacteria</taxon>
        <taxon>Pseudomonadati</taxon>
        <taxon>Bacteroidota</taxon>
        <taxon>Cytophagia</taxon>
        <taxon>Cytophagales</taxon>
        <taxon>Splendidivirgaceae</taxon>
        <taxon>Agaribacillus</taxon>
    </lineage>
</organism>
<dbReference type="SUPFAM" id="SSF53649">
    <property type="entry name" value="Alkaline phosphatase-like"/>
    <property type="match status" value="1"/>
</dbReference>
<evidence type="ECO:0000256" key="6">
    <source>
        <dbReference type="ARBA" id="ARBA00022837"/>
    </source>
</evidence>
<keyword evidence="4" id="KW-0732">Signal</keyword>
<gene>
    <name evidence="8" type="ORF">QQ020_32600</name>
</gene>
<dbReference type="Gene3D" id="3.30.1120.10">
    <property type="match status" value="1"/>
</dbReference>
<dbReference type="RefSeq" id="WP_346762194.1">
    <property type="nucleotide sequence ID" value="NZ_JAUJEB010000011.1"/>
</dbReference>
<feature type="domain" description="Sulfatase N-terminal" evidence="7">
    <location>
        <begin position="42"/>
        <end position="382"/>
    </location>
</feature>
<dbReference type="CDD" id="cd16144">
    <property type="entry name" value="ARS_like"/>
    <property type="match status" value="1"/>
</dbReference>
<evidence type="ECO:0000256" key="3">
    <source>
        <dbReference type="ARBA" id="ARBA00022723"/>
    </source>
</evidence>
<reference evidence="8" key="1">
    <citation type="submission" date="2023-06" db="EMBL/GenBank/DDBJ databases">
        <title>Genomic of Agaribacillus aureum.</title>
        <authorList>
            <person name="Wang G."/>
        </authorList>
    </citation>
    <scope>NUCLEOTIDE SEQUENCE</scope>
    <source>
        <strain evidence="8">BMA12</strain>
    </source>
</reference>
<proteinExistence type="inferred from homology"/>
<dbReference type="PANTHER" id="PTHR42693:SF42">
    <property type="entry name" value="ARYLSULFATASE G"/>
    <property type="match status" value="1"/>
</dbReference>
<evidence type="ECO:0000256" key="1">
    <source>
        <dbReference type="ARBA" id="ARBA00001913"/>
    </source>
</evidence>
<dbReference type="InterPro" id="IPR050738">
    <property type="entry name" value="Sulfatase"/>
</dbReference>
<dbReference type="Gene3D" id="3.40.720.10">
    <property type="entry name" value="Alkaline Phosphatase, subunit A"/>
    <property type="match status" value="1"/>
</dbReference>
<comment type="caution">
    <text evidence="8">The sequence shown here is derived from an EMBL/GenBank/DDBJ whole genome shotgun (WGS) entry which is preliminary data.</text>
</comment>
<protein>
    <submittedName>
        <fullName evidence="8">Sulfatase</fullName>
    </submittedName>
</protein>
<evidence type="ECO:0000256" key="5">
    <source>
        <dbReference type="ARBA" id="ARBA00022801"/>
    </source>
</evidence>
<dbReference type="PANTHER" id="PTHR42693">
    <property type="entry name" value="ARYLSULFATASE FAMILY MEMBER"/>
    <property type="match status" value="1"/>
</dbReference>
<name>A0ABT8LIT5_9BACT</name>
<dbReference type="InterPro" id="IPR017850">
    <property type="entry name" value="Alkaline_phosphatase_core_sf"/>
</dbReference>
<accession>A0ABT8LIT5</accession>
<dbReference type="EMBL" id="JAUJEB010000011">
    <property type="protein sequence ID" value="MDN5216857.1"/>
    <property type="molecule type" value="Genomic_DNA"/>
</dbReference>
<keyword evidence="9" id="KW-1185">Reference proteome</keyword>
<evidence type="ECO:0000256" key="4">
    <source>
        <dbReference type="ARBA" id="ARBA00022729"/>
    </source>
</evidence>
<dbReference type="Proteomes" id="UP001172083">
    <property type="component" value="Unassembled WGS sequence"/>
</dbReference>
<comment type="similarity">
    <text evidence="2">Belongs to the sulfatase family.</text>
</comment>
<evidence type="ECO:0000256" key="2">
    <source>
        <dbReference type="ARBA" id="ARBA00008779"/>
    </source>
</evidence>
<comment type="cofactor">
    <cofactor evidence="1">
        <name>Ca(2+)</name>
        <dbReference type="ChEBI" id="CHEBI:29108"/>
    </cofactor>
</comment>
<evidence type="ECO:0000313" key="8">
    <source>
        <dbReference type="EMBL" id="MDN5216857.1"/>
    </source>
</evidence>
<evidence type="ECO:0000313" key="9">
    <source>
        <dbReference type="Proteomes" id="UP001172083"/>
    </source>
</evidence>
<keyword evidence="5" id="KW-0378">Hydrolase</keyword>
<keyword evidence="6" id="KW-0106">Calcium</keyword>
<evidence type="ECO:0000259" key="7">
    <source>
        <dbReference type="Pfam" id="PF00884"/>
    </source>
</evidence>
<dbReference type="InterPro" id="IPR000917">
    <property type="entry name" value="Sulfatase_N"/>
</dbReference>